<evidence type="ECO:0000256" key="1">
    <source>
        <dbReference type="SAM" id="Phobius"/>
    </source>
</evidence>
<evidence type="ECO:0000313" key="3">
    <source>
        <dbReference type="EnsemblFungi" id="MAPG_10990T0"/>
    </source>
</evidence>
<sequence length="119" mass="13685">MKIIKKNGNKLILIFFIKITINGTNTFNKIGKMLKINNINFASRIIIINKKYQYKINAVINIKRYLSLILLLPPLLLLPLAKFNKFNSGAAVVIIIISAGRQRYIIIIIINIRYKKTTL</sequence>
<keyword evidence="1" id="KW-1133">Transmembrane helix</keyword>
<reference evidence="2" key="1">
    <citation type="submission" date="2010-05" db="EMBL/GenBank/DDBJ databases">
        <title>The Genome Sequence of Magnaporthe poae strain ATCC 64411.</title>
        <authorList>
            <consortium name="The Broad Institute Genome Sequencing Platform"/>
            <consortium name="Broad Institute Genome Sequencing Center for Infectious Disease"/>
            <person name="Ma L.-J."/>
            <person name="Dead R."/>
            <person name="Young S."/>
            <person name="Zeng Q."/>
            <person name="Koehrsen M."/>
            <person name="Alvarado L."/>
            <person name="Berlin A."/>
            <person name="Chapman S.B."/>
            <person name="Chen Z."/>
            <person name="Freedman E."/>
            <person name="Gellesch M."/>
            <person name="Goldberg J."/>
            <person name="Griggs A."/>
            <person name="Gujja S."/>
            <person name="Heilman E.R."/>
            <person name="Heiman D."/>
            <person name="Hepburn T."/>
            <person name="Howarth C."/>
            <person name="Jen D."/>
            <person name="Larson L."/>
            <person name="Mehta T."/>
            <person name="Neiman D."/>
            <person name="Pearson M."/>
            <person name="Roberts A."/>
            <person name="Saif S."/>
            <person name="Shea T."/>
            <person name="Shenoy N."/>
            <person name="Sisk P."/>
            <person name="Stolte C."/>
            <person name="Sykes S."/>
            <person name="Walk T."/>
            <person name="White J."/>
            <person name="Yandava C."/>
            <person name="Haas B."/>
            <person name="Nusbaum C."/>
            <person name="Birren B."/>
        </authorList>
    </citation>
    <scope>NUCLEOTIDE SEQUENCE</scope>
    <source>
        <strain evidence="2">ATCC 64411</strain>
    </source>
</reference>
<reference evidence="3" key="5">
    <citation type="submission" date="2015-06" db="UniProtKB">
        <authorList>
            <consortium name="EnsemblFungi"/>
        </authorList>
    </citation>
    <scope>IDENTIFICATION</scope>
    <source>
        <strain evidence="3">ATCC 64411</strain>
    </source>
</reference>
<gene>
    <name evidence="2" type="ORF">MAPG_10990</name>
</gene>
<feature type="transmembrane region" description="Helical" evidence="1">
    <location>
        <begin position="89"/>
        <end position="112"/>
    </location>
</feature>
<dbReference type="VEuPathDB" id="FungiDB:MAPG_10990"/>
<dbReference type="EMBL" id="ADBL01002708">
    <property type="status" value="NOT_ANNOTATED_CDS"/>
    <property type="molecule type" value="Genomic_DNA"/>
</dbReference>
<accession>A0A0C4EE25</accession>
<keyword evidence="4" id="KW-1185">Reference proteome</keyword>
<organism evidence="3 4">
    <name type="scientific">Magnaporthiopsis poae (strain ATCC 64411 / 73-15)</name>
    <name type="common">Kentucky bluegrass fungus</name>
    <name type="synonym">Magnaporthe poae</name>
    <dbReference type="NCBI Taxonomy" id="644358"/>
    <lineage>
        <taxon>Eukaryota</taxon>
        <taxon>Fungi</taxon>
        <taxon>Dikarya</taxon>
        <taxon>Ascomycota</taxon>
        <taxon>Pezizomycotina</taxon>
        <taxon>Sordariomycetes</taxon>
        <taxon>Sordariomycetidae</taxon>
        <taxon>Magnaporthales</taxon>
        <taxon>Magnaporthaceae</taxon>
        <taxon>Magnaporthiopsis</taxon>
    </lineage>
</organism>
<dbReference type="EMBL" id="GL876979">
    <property type="protein sequence ID" value="KLU92043.1"/>
    <property type="molecule type" value="Genomic_DNA"/>
</dbReference>
<reference evidence="4" key="2">
    <citation type="submission" date="2010-05" db="EMBL/GenBank/DDBJ databases">
        <title>The genome sequence of Magnaporthe poae strain ATCC 64411.</title>
        <authorList>
            <person name="Ma L.-J."/>
            <person name="Dead R."/>
            <person name="Young S."/>
            <person name="Zeng Q."/>
            <person name="Koehrsen M."/>
            <person name="Alvarado L."/>
            <person name="Berlin A."/>
            <person name="Chapman S.B."/>
            <person name="Chen Z."/>
            <person name="Freedman E."/>
            <person name="Gellesch M."/>
            <person name="Goldberg J."/>
            <person name="Griggs A."/>
            <person name="Gujja S."/>
            <person name="Heilman E.R."/>
            <person name="Heiman D."/>
            <person name="Hepburn T."/>
            <person name="Howarth C."/>
            <person name="Jen D."/>
            <person name="Larson L."/>
            <person name="Mehta T."/>
            <person name="Neiman D."/>
            <person name="Pearson M."/>
            <person name="Roberts A."/>
            <person name="Saif S."/>
            <person name="Shea T."/>
            <person name="Shenoy N."/>
            <person name="Sisk P."/>
            <person name="Stolte C."/>
            <person name="Sykes S."/>
            <person name="Walk T."/>
            <person name="White J."/>
            <person name="Yandava C."/>
            <person name="Haas B."/>
            <person name="Nusbaum C."/>
            <person name="Birren B."/>
        </authorList>
    </citation>
    <scope>NUCLEOTIDE SEQUENCE [LARGE SCALE GENOMIC DNA]</scope>
    <source>
        <strain evidence="4">ATCC 64411 / 73-15</strain>
    </source>
</reference>
<keyword evidence="1" id="KW-0812">Transmembrane</keyword>
<dbReference type="AlphaFoldDB" id="A0A0C4EE25"/>
<evidence type="ECO:0000313" key="4">
    <source>
        <dbReference type="Proteomes" id="UP000011715"/>
    </source>
</evidence>
<protein>
    <submittedName>
        <fullName evidence="2 3">Uncharacterized protein</fullName>
    </submittedName>
</protein>
<name>A0A0C4EE25_MAGP6</name>
<feature type="transmembrane region" description="Helical" evidence="1">
    <location>
        <begin position="65"/>
        <end position="83"/>
    </location>
</feature>
<keyword evidence="1" id="KW-0472">Membrane</keyword>
<proteinExistence type="predicted"/>
<dbReference type="Proteomes" id="UP000011715">
    <property type="component" value="Unassembled WGS sequence"/>
</dbReference>
<dbReference type="EnsemblFungi" id="MAPG_10990T0">
    <property type="protein sequence ID" value="MAPG_10990T0"/>
    <property type="gene ID" value="MAPG_10990"/>
</dbReference>
<reference evidence="3" key="4">
    <citation type="journal article" date="2015" name="G3 (Bethesda)">
        <title>Genome sequences of three phytopathogenic species of the Magnaporthaceae family of fungi.</title>
        <authorList>
            <person name="Okagaki L.H."/>
            <person name="Nunes C.C."/>
            <person name="Sailsbery J."/>
            <person name="Clay B."/>
            <person name="Brown D."/>
            <person name="John T."/>
            <person name="Oh Y."/>
            <person name="Young N."/>
            <person name="Fitzgerald M."/>
            <person name="Haas B.J."/>
            <person name="Zeng Q."/>
            <person name="Young S."/>
            <person name="Adiconis X."/>
            <person name="Fan L."/>
            <person name="Levin J.Z."/>
            <person name="Mitchell T.K."/>
            <person name="Okubara P.A."/>
            <person name="Farman M.L."/>
            <person name="Kohn L.M."/>
            <person name="Birren B."/>
            <person name="Ma L.-J."/>
            <person name="Dean R.A."/>
        </authorList>
    </citation>
    <scope>NUCLEOTIDE SEQUENCE</scope>
    <source>
        <strain evidence="3">ATCC 64411 / 73-15</strain>
    </source>
</reference>
<reference evidence="2" key="3">
    <citation type="submission" date="2011-03" db="EMBL/GenBank/DDBJ databases">
        <title>Annotation of Magnaporthe poae ATCC 64411.</title>
        <authorList>
            <person name="Ma L.-J."/>
            <person name="Dead R."/>
            <person name="Young S.K."/>
            <person name="Zeng Q."/>
            <person name="Gargeya S."/>
            <person name="Fitzgerald M."/>
            <person name="Haas B."/>
            <person name="Abouelleil A."/>
            <person name="Alvarado L."/>
            <person name="Arachchi H.M."/>
            <person name="Berlin A."/>
            <person name="Brown A."/>
            <person name="Chapman S.B."/>
            <person name="Chen Z."/>
            <person name="Dunbar C."/>
            <person name="Freedman E."/>
            <person name="Gearin G."/>
            <person name="Gellesch M."/>
            <person name="Goldberg J."/>
            <person name="Griggs A."/>
            <person name="Gujja S."/>
            <person name="Heiman D."/>
            <person name="Howarth C."/>
            <person name="Larson L."/>
            <person name="Lui A."/>
            <person name="MacDonald P.J.P."/>
            <person name="Mehta T."/>
            <person name="Montmayeur A."/>
            <person name="Murphy C."/>
            <person name="Neiman D."/>
            <person name="Pearson M."/>
            <person name="Priest M."/>
            <person name="Roberts A."/>
            <person name="Saif S."/>
            <person name="Shea T."/>
            <person name="Shenoy N."/>
            <person name="Sisk P."/>
            <person name="Stolte C."/>
            <person name="Sykes S."/>
            <person name="Yandava C."/>
            <person name="Wortman J."/>
            <person name="Nusbaum C."/>
            <person name="Birren B."/>
        </authorList>
    </citation>
    <scope>NUCLEOTIDE SEQUENCE</scope>
    <source>
        <strain evidence="2">ATCC 64411</strain>
    </source>
</reference>
<evidence type="ECO:0000313" key="2">
    <source>
        <dbReference type="EMBL" id="KLU92043.1"/>
    </source>
</evidence>